<feature type="coiled-coil region" evidence="1">
    <location>
        <begin position="6"/>
        <end position="33"/>
    </location>
</feature>
<dbReference type="RefSeq" id="WP_323077888.1">
    <property type="nucleotide sequence ID" value="NZ_CBCSKM010000029.1"/>
</dbReference>
<sequence>MKNQSETSLKKQLDILEELISMHQKEHQHSEENLQDLYTRLYESLYLLRDYSTDWEAPKKNTIKSKILKSIRYIWRIGANPYIRYHNQFHGVLINLIFVQFTLIQQLANKIDKKASDNDK</sequence>
<evidence type="ECO:0000256" key="1">
    <source>
        <dbReference type="SAM" id="Coils"/>
    </source>
</evidence>
<evidence type="ECO:0000313" key="3">
    <source>
        <dbReference type="Proteomes" id="UP001292216"/>
    </source>
</evidence>
<reference evidence="2 3" key="1">
    <citation type="submission" date="2023-12" db="EMBL/GenBank/DDBJ databases">
        <title>Whole genome sequencing of Paenibacillus phoenicis isolated from the Phoenix Mars Lander spacecraft assembly facility.</title>
        <authorList>
            <person name="Garcia A."/>
            <person name="Venkateswaran K."/>
        </authorList>
    </citation>
    <scope>NUCLEOTIDE SEQUENCE [LARGE SCALE GENOMIC DNA]</scope>
    <source>
        <strain evidence="2 3">3PO2SA</strain>
    </source>
</reference>
<accession>A0ABU5PN21</accession>
<protein>
    <submittedName>
        <fullName evidence="2">Uncharacterized protein</fullName>
    </submittedName>
</protein>
<name>A0ABU5PN21_9BACL</name>
<comment type="caution">
    <text evidence="2">The sequence shown here is derived from an EMBL/GenBank/DDBJ whole genome shotgun (WGS) entry which is preliminary data.</text>
</comment>
<dbReference type="Proteomes" id="UP001292216">
    <property type="component" value="Unassembled WGS sequence"/>
</dbReference>
<evidence type="ECO:0000313" key="2">
    <source>
        <dbReference type="EMBL" id="MEA3571281.1"/>
    </source>
</evidence>
<dbReference type="EMBL" id="JAYERP010000001">
    <property type="protein sequence ID" value="MEA3571281.1"/>
    <property type="molecule type" value="Genomic_DNA"/>
</dbReference>
<keyword evidence="1" id="KW-0175">Coiled coil</keyword>
<gene>
    <name evidence="2" type="ORF">U9M73_15105</name>
</gene>
<keyword evidence="3" id="KW-1185">Reference proteome</keyword>
<organism evidence="2 3">
    <name type="scientific">Paenibacillus phoenicis</name>
    <dbReference type="NCBI Taxonomy" id="554117"/>
    <lineage>
        <taxon>Bacteria</taxon>
        <taxon>Bacillati</taxon>
        <taxon>Bacillota</taxon>
        <taxon>Bacilli</taxon>
        <taxon>Bacillales</taxon>
        <taxon>Paenibacillaceae</taxon>
        <taxon>Paenibacillus</taxon>
    </lineage>
</organism>
<proteinExistence type="predicted"/>